<dbReference type="InterPro" id="IPR002931">
    <property type="entry name" value="Transglutaminase-like"/>
</dbReference>
<dbReference type="OrthoDB" id="9804023at2"/>
<dbReference type="RefSeq" id="WP_146364647.1">
    <property type="nucleotide sequence ID" value="NZ_CP042261.1"/>
</dbReference>
<dbReference type="InterPro" id="IPR013589">
    <property type="entry name" value="Bac_transglu_N"/>
</dbReference>
<dbReference type="AlphaFoldDB" id="A0A5B8J439"/>
<accession>A0A5B8J439</accession>
<feature type="domain" description="Transglutaminase-like" evidence="1">
    <location>
        <begin position="160"/>
        <end position="230"/>
    </location>
</feature>
<protein>
    <submittedName>
        <fullName evidence="2">Transglutaminase family protein</fullName>
    </submittedName>
</protein>
<reference evidence="2 3" key="1">
    <citation type="submission" date="2019-07" db="EMBL/GenBank/DDBJ databases">
        <title>Litoreibacter alkalisoli sp. nov., isolated from saline-alkaline soil.</title>
        <authorList>
            <person name="Wang S."/>
            <person name="Xu L."/>
            <person name="Xing Y.-T."/>
            <person name="Sun J.-Q."/>
        </authorList>
    </citation>
    <scope>NUCLEOTIDE SEQUENCE [LARGE SCALE GENOMIC DNA]</scope>
    <source>
        <strain evidence="2 3">LN3S51</strain>
    </source>
</reference>
<dbReference type="Pfam" id="PF01841">
    <property type="entry name" value="Transglut_core"/>
    <property type="match status" value="1"/>
</dbReference>
<keyword evidence="3" id="KW-1185">Reference proteome</keyword>
<dbReference type="KEGG" id="lit:FPZ52_06200"/>
<dbReference type="PANTHER" id="PTHR33490">
    <property type="entry name" value="BLR5614 PROTEIN-RELATED"/>
    <property type="match status" value="1"/>
</dbReference>
<dbReference type="PANTHER" id="PTHR33490:SF6">
    <property type="entry name" value="SLL1049 PROTEIN"/>
    <property type="match status" value="1"/>
</dbReference>
<sequence length="276" mass="29468">MRLSISHHTEYSYEQPRRRLLQSQRLFPSVFDGQKIEEWSVTTNDAVVGAQFTDGAGDRAQTVSIKGPVTRAVIEVNGIVETTDLTGVLRGHRELIKPDVYLSTTRATRPDLAIAELGEGVVSKAGPGRLDQAHALSNAVSAAIAYMPGSTDARTTAAEALALGRGVCQDHTHTLIALAVEQAIPARYVTGYLLSDPEAAADSPTSVEASHAWAELYIADLGWVGFDPANGCCPDERYVRICSGYDAYDAAPIRGVALGNGGEHLDVRVAVQAVQQ</sequence>
<dbReference type="SUPFAM" id="SSF54001">
    <property type="entry name" value="Cysteine proteinases"/>
    <property type="match status" value="1"/>
</dbReference>
<proteinExistence type="predicted"/>
<evidence type="ECO:0000313" key="3">
    <source>
        <dbReference type="Proteomes" id="UP000318483"/>
    </source>
</evidence>
<dbReference type="EMBL" id="CP042261">
    <property type="protein sequence ID" value="QDY69267.1"/>
    <property type="molecule type" value="Genomic_DNA"/>
</dbReference>
<dbReference type="InterPro" id="IPR038765">
    <property type="entry name" value="Papain-like_cys_pep_sf"/>
</dbReference>
<dbReference type="Pfam" id="PF08379">
    <property type="entry name" value="Bact_transglu_N"/>
    <property type="match status" value="1"/>
</dbReference>
<dbReference type="SMART" id="SM00460">
    <property type="entry name" value="TGc"/>
    <property type="match status" value="1"/>
</dbReference>
<evidence type="ECO:0000259" key="1">
    <source>
        <dbReference type="SMART" id="SM00460"/>
    </source>
</evidence>
<name>A0A5B8J439_9RHOB</name>
<dbReference type="Proteomes" id="UP000318483">
    <property type="component" value="Chromosome"/>
</dbReference>
<dbReference type="Gene3D" id="3.10.620.30">
    <property type="match status" value="1"/>
</dbReference>
<evidence type="ECO:0000313" key="2">
    <source>
        <dbReference type="EMBL" id="QDY69267.1"/>
    </source>
</evidence>
<organism evidence="2 3">
    <name type="scientific">Qingshengfaniella alkalisoli</name>
    <dbReference type="NCBI Taxonomy" id="2599296"/>
    <lineage>
        <taxon>Bacteria</taxon>
        <taxon>Pseudomonadati</taxon>
        <taxon>Pseudomonadota</taxon>
        <taxon>Alphaproteobacteria</taxon>
        <taxon>Rhodobacterales</taxon>
        <taxon>Paracoccaceae</taxon>
        <taxon>Qingshengfaniella</taxon>
    </lineage>
</organism>
<gene>
    <name evidence="2" type="ORF">FPZ52_06200</name>
</gene>